<organism evidence="12 13">
    <name type="scientific">Paenisporosarcina antarctica</name>
    <dbReference type="NCBI Taxonomy" id="417367"/>
    <lineage>
        <taxon>Bacteria</taxon>
        <taxon>Bacillati</taxon>
        <taxon>Bacillota</taxon>
        <taxon>Bacilli</taxon>
        <taxon>Bacillales</taxon>
        <taxon>Caryophanaceae</taxon>
        <taxon>Paenisporosarcina</taxon>
    </lineage>
</organism>
<keyword evidence="9" id="KW-0460">Magnesium</keyword>
<keyword evidence="5 9" id="KW-0822">Tryptophan biosynthesis</keyword>
<feature type="binding site" evidence="9">
    <location>
        <position position="225"/>
    </location>
    <ligand>
        <name>Mg(2+)</name>
        <dbReference type="ChEBI" id="CHEBI:18420"/>
        <label>2</label>
    </ligand>
</feature>
<keyword evidence="2 9" id="KW-0028">Amino-acid biosynthesis</keyword>
<dbReference type="InterPro" id="IPR035902">
    <property type="entry name" value="Nuc_phospho_transferase"/>
</dbReference>
<dbReference type="GO" id="GO:0000162">
    <property type="term" value="P:L-tryptophan biosynthetic process"/>
    <property type="evidence" value="ECO:0007669"/>
    <property type="project" value="UniProtKB-UniRule"/>
</dbReference>
<feature type="binding site" evidence="9">
    <location>
        <position position="79"/>
    </location>
    <ligand>
        <name>anthranilate</name>
        <dbReference type="ChEBI" id="CHEBI:16567"/>
        <label>1</label>
    </ligand>
</feature>
<evidence type="ECO:0000256" key="9">
    <source>
        <dbReference type="HAMAP-Rule" id="MF_00211"/>
    </source>
</evidence>
<evidence type="ECO:0000259" key="11">
    <source>
        <dbReference type="Pfam" id="PF02885"/>
    </source>
</evidence>
<evidence type="ECO:0000256" key="6">
    <source>
        <dbReference type="ARBA" id="ARBA00023141"/>
    </source>
</evidence>
<evidence type="ECO:0000256" key="5">
    <source>
        <dbReference type="ARBA" id="ARBA00022822"/>
    </source>
</evidence>
<dbReference type="EC" id="2.4.2.18" evidence="9"/>
<reference evidence="12 13" key="1">
    <citation type="submission" date="2019-03" db="EMBL/GenBank/DDBJ databases">
        <title>Complete genome sequence of Paenisporosarcina antarctica CGMCC 1.6503T.</title>
        <authorList>
            <person name="Rong J.-C."/>
            <person name="Chi N.-Y."/>
            <person name="Zhang Q.-F."/>
        </authorList>
    </citation>
    <scope>NUCLEOTIDE SEQUENCE [LARGE SCALE GENOMIC DNA]</scope>
    <source>
        <strain evidence="12 13">CGMCC 1.6503</strain>
    </source>
</reference>
<keyword evidence="13" id="KW-1185">Reference proteome</keyword>
<feature type="binding site" evidence="9">
    <location>
        <begin position="89"/>
        <end position="92"/>
    </location>
    <ligand>
        <name>5-phospho-alpha-D-ribose 1-diphosphate</name>
        <dbReference type="ChEBI" id="CHEBI:58017"/>
    </ligand>
</feature>
<accession>A0A4P7A3Z2</accession>
<keyword evidence="3 9" id="KW-0328">Glycosyltransferase</keyword>
<dbReference type="InterPro" id="IPR017459">
    <property type="entry name" value="Glycosyl_Trfase_fam3_N_dom"/>
</dbReference>
<feature type="binding site" evidence="9">
    <location>
        <position position="224"/>
    </location>
    <ligand>
        <name>Mg(2+)</name>
        <dbReference type="ChEBI" id="CHEBI:18420"/>
        <label>2</label>
    </ligand>
</feature>
<feature type="binding site" evidence="9">
    <location>
        <position position="87"/>
    </location>
    <ligand>
        <name>5-phospho-alpha-D-ribose 1-diphosphate</name>
        <dbReference type="ChEBI" id="CHEBI:58017"/>
    </ligand>
</feature>
<evidence type="ECO:0000259" key="10">
    <source>
        <dbReference type="Pfam" id="PF00591"/>
    </source>
</evidence>
<dbReference type="GO" id="GO:0004048">
    <property type="term" value="F:anthranilate phosphoribosyltransferase activity"/>
    <property type="evidence" value="ECO:0007669"/>
    <property type="project" value="UniProtKB-UniRule"/>
</dbReference>
<comment type="cofactor">
    <cofactor evidence="9">
        <name>Mg(2+)</name>
        <dbReference type="ChEBI" id="CHEBI:18420"/>
    </cofactor>
    <text evidence="9">Binds 2 magnesium ions per monomer.</text>
</comment>
<comment type="function">
    <text evidence="9">Catalyzes the transfer of the phosphoribosyl group of 5-phosphorylribose-1-pyrophosphate (PRPP) to anthranilate to yield N-(5'-phosphoribosyl)-anthranilate (PRA).</text>
</comment>
<comment type="pathway">
    <text evidence="1 9">Amino-acid biosynthesis; L-tryptophan biosynthesis; L-tryptophan from chorismate: step 2/5.</text>
</comment>
<comment type="similarity">
    <text evidence="8">In the C-terminal section; belongs to the anthranilate phosphoribosyltransferase family.</text>
</comment>
<feature type="binding site" evidence="9">
    <location>
        <position position="225"/>
    </location>
    <ligand>
        <name>Mg(2+)</name>
        <dbReference type="ChEBI" id="CHEBI:18420"/>
        <label>1</label>
    </ligand>
</feature>
<feature type="binding site" evidence="9">
    <location>
        <position position="110"/>
    </location>
    <ligand>
        <name>anthranilate</name>
        <dbReference type="ChEBI" id="CHEBI:16567"/>
        <label>1</label>
    </ligand>
</feature>
<dbReference type="Pfam" id="PF00591">
    <property type="entry name" value="Glycos_transf_3"/>
    <property type="match status" value="1"/>
</dbReference>
<feature type="domain" description="Glycosyl transferase family 3" evidence="10">
    <location>
        <begin position="73"/>
        <end position="323"/>
    </location>
</feature>
<proteinExistence type="inferred from homology"/>
<evidence type="ECO:0000256" key="7">
    <source>
        <dbReference type="ARBA" id="ARBA00052328"/>
    </source>
</evidence>
<feature type="binding site" evidence="9">
    <location>
        <position position="165"/>
    </location>
    <ligand>
        <name>anthranilate</name>
        <dbReference type="ChEBI" id="CHEBI:16567"/>
        <label>2</label>
    </ligand>
</feature>
<dbReference type="RefSeq" id="WP_134211532.1">
    <property type="nucleotide sequence ID" value="NZ_CP038015.1"/>
</dbReference>
<evidence type="ECO:0000256" key="8">
    <source>
        <dbReference type="ARBA" id="ARBA00061188"/>
    </source>
</evidence>
<feature type="binding site" evidence="9">
    <location>
        <position position="79"/>
    </location>
    <ligand>
        <name>5-phospho-alpha-D-ribose 1-diphosphate</name>
        <dbReference type="ChEBI" id="CHEBI:58017"/>
    </ligand>
</feature>
<dbReference type="InterPro" id="IPR000312">
    <property type="entry name" value="Glycosyl_Trfase_fam3"/>
</dbReference>
<evidence type="ECO:0000256" key="4">
    <source>
        <dbReference type="ARBA" id="ARBA00022679"/>
    </source>
</evidence>
<sequence length="343" mass="36694">MRRFIDSVRAGTSLTYNEMREATNTMFSEDINADDIANFLTALSIKGETTEEIAALVEVLKDNATQIPVTSPSVFDNCGTGGDGSQSFNISTTSSFVLAGAGLKVAKHGNRSISSRTGSADVLEELGIALDFQPREVNELLKQTNIAFLFAPHVHPKMKRIQIIRKSLGKPTIFNIIGPLTNPVSLSSQMVGVYRQDKLMDLAAVLHRIGRKRAIVLTGAGGMDEASLVGDNHLVLMDEGECIPFTLNAQEVGLSNAPLEAIRGGDAKENAEILKSVLRGEPSAYLDTVLLNAGIGLFAAGVSSTIQDGVHQARKSIQSGRALSVMESVVAYSQNRSHLEVNA</sequence>
<feature type="binding site" evidence="9">
    <location>
        <begin position="107"/>
        <end position="115"/>
    </location>
    <ligand>
        <name>5-phospho-alpha-D-ribose 1-diphosphate</name>
        <dbReference type="ChEBI" id="CHEBI:58017"/>
    </ligand>
</feature>
<dbReference type="Gene3D" id="1.20.970.10">
    <property type="entry name" value="Transferase, Pyrimidine Nucleoside Phosphorylase, Chain C"/>
    <property type="match status" value="1"/>
</dbReference>
<dbReference type="InterPro" id="IPR036320">
    <property type="entry name" value="Glycosyl_Trfase_fam3_N_dom_sf"/>
</dbReference>
<feature type="binding site" evidence="9">
    <location>
        <begin position="82"/>
        <end position="83"/>
    </location>
    <ligand>
        <name>5-phospho-alpha-D-ribose 1-diphosphate</name>
        <dbReference type="ChEBI" id="CHEBI:58017"/>
    </ligand>
</feature>
<name>A0A4P7A3Z2_9BACL</name>
<evidence type="ECO:0000256" key="2">
    <source>
        <dbReference type="ARBA" id="ARBA00022605"/>
    </source>
</evidence>
<dbReference type="KEGG" id="panc:E2636_17405"/>
<evidence type="ECO:0000313" key="13">
    <source>
        <dbReference type="Proteomes" id="UP000294292"/>
    </source>
</evidence>
<evidence type="ECO:0000256" key="1">
    <source>
        <dbReference type="ARBA" id="ARBA00004907"/>
    </source>
</evidence>
<comment type="similarity">
    <text evidence="9">Belongs to the anthranilate phosphoribosyltransferase family.</text>
</comment>
<dbReference type="NCBIfam" id="TIGR01245">
    <property type="entry name" value="trpD"/>
    <property type="match status" value="1"/>
</dbReference>
<evidence type="ECO:0000256" key="3">
    <source>
        <dbReference type="ARBA" id="ARBA00022676"/>
    </source>
</evidence>
<dbReference type="OrthoDB" id="9806430at2"/>
<evidence type="ECO:0000313" key="12">
    <source>
        <dbReference type="EMBL" id="QBP42806.1"/>
    </source>
</evidence>
<comment type="catalytic activity">
    <reaction evidence="7 9">
        <text>N-(5-phospho-beta-D-ribosyl)anthranilate + diphosphate = 5-phospho-alpha-D-ribose 1-diphosphate + anthranilate</text>
        <dbReference type="Rhea" id="RHEA:11768"/>
        <dbReference type="ChEBI" id="CHEBI:16567"/>
        <dbReference type="ChEBI" id="CHEBI:18277"/>
        <dbReference type="ChEBI" id="CHEBI:33019"/>
        <dbReference type="ChEBI" id="CHEBI:58017"/>
        <dbReference type="EC" id="2.4.2.18"/>
    </reaction>
</comment>
<dbReference type="SUPFAM" id="SSF47648">
    <property type="entry name" value="Nucleoside phosphorylase/phosphoribosyltransferase N-terminal domain"/>
    <property type="match status" value="1"/>
</dbReference>
<dbReference type="Gene3D" id="3.40.1030.10">
    <property type="entry name" value="Nucleoside phosphorylase/phosphoribosyltransferase catalytic domain"/>
    <property type="match status" value="1"/>
</dbReference>
<keyword evidence="4 9" id="KW-0808">Transferase</keyword>
<dbReference type="HAMAP" id="MF_00211">
    <property type="entry name" value="TrpD"/>
    <property type="match status" value="1"/>
</dbReference>
<dbReference type="AlphaFoldDB" id="A0A4P7A3Z2"/>
<dbReference type="InterPro" id="IPR005940">
    <property type="entry name" value="Anthranilate_Pribosyl_Tfrase"/>
</dbReference>
<keyword evidence="6 9" id="KW-0057">Aromatic amino acid biosynthesis</keyword>
<feature type="domain" description="Glycosyl transferase family 3 N-terminal" evidence="11">
    <location>
        <begin position="3"/>
        <end position="64"/>
    </location>
</feature>
<dbReference type="PANTHER" id="PTHR43285">
    <property type="entry name" value="ANTHRANILATE PHOSPHORIBOSYLTRANSFERASE"/>
    <property type="match status" value="1"/>
</dbReference>
<dbReference type="PANTHER" id="PTHR43285:SF2">
    <property type="entry name" value="ANTHRANILATE PHOSPHORIBOSYLTRANSFERASE"/>
    <property type="match status" value="1"/>
</dbReference>
<dbReference type="GO" id="GO:0005829">
    <property type="term" value="C:cytosol"/>
    <property type="evidence" value="ECO:0007669"/>
    <property type="project" value="TreeGrafter"/>
</dbReference>
<keyword evidence="9" id="KW-0479">Metal-binding</keyword>
<dbReference type="FunFam" id="3.40.1030.10:FF:000002">
    <property type="entry name" value="Anthranilate phosphoribosyltransferase"/>
    <property type="match status" value="1"/>
</dbReference>
<comment type="caution">
    <text evidence="9">Lacks conserved residue(s) required for the propagation of feature annotation.</text>
</comment>
<dbReference type="SUPFAM" id="SSF52418">
    <property type="entry name" value="Nucleoside phosphorylase/phosphoribosyltransferase catalytic domain"/>
    <property type="match status" value="1"/>
</dbReference>
<feature type="binding site" evidence="9">
    <location>
        <position position="119"/>
    </location>
    <ligand>
        <name>5-phospho-alpha-D-ribose 1-diphosphate</name>
        <dbReference type="ChEBI" id="CHEBI:58017"/>
    </ligand>
</feature>
<dbReference type="Proteomes" id="UP000294292">
    <property type="component" value="Chromosome"/>
</dbReference>
<protein>
    <recommendedName>
        <fullName evidence="9">Anthranilate phosphoribosyltransferase</fullName>
        <ecNumber evidence="9">2.4.2.18</ecNumber>
    </recommendedName>
</protein>
<dbReference type="GO" id="GO:0000287">
    <property type="term" value="F:magnesium ion binding"/>
    <property type="evidence" value="ECO:0007669"/>
    <property type="project" value="UniProtKB-UniRule"/>
</dbReference>
<dbReference type="Pfam" id="PF02885">
    <property type="entry name" value="Glycos_trans_3N"/>
    <property type="match status" value="1"/>
</dbReference>
<gene>
    <name evidence="9 12" type="primary">trpD</name>
    <name evidence="12" type="ORF">E2636_17405</name>
</gene>
<dbReference type="EMBL" id="CP038015">
    <property type="protein sequence ID" value="QBP42806.1"/>
    <property type="molecule type" value="Genomic_DNA"/>
</dbReference>
<comment type="subunit">
    <text evidence="9">Homodimer.</text>
</comment>
<feature type="binding site" evidence="9">
    <location>
        <position position="91"/>
    </location>
    <ligand>
        <name>Mg(2+)</name>
        <dbReference type="ChEBI" id="CHEBI:18420"/>
        <label>1</label>
    </ligand>
</feature>
<dbReference type="UniPathway" id="UPA00035">
    <property type="reaction ID" value="UER00041"/>
</dbReference>